<dbReference type="Pfam" id="PF04969">
    <property type="entry name" value="CS"/>
    <property type="match status" value="1"/>
</dbReference>
<dbReference type="InterPro" id="IPR007052">
    <property type="entry name" value="CS_dom"/>
</dbReference>
<comment type="caution">
    <text evidence="4">The sequence shown here is derived from an EMBL/GenBank/DDBJ whole genome shotgun (WGS) entry which is preliminary data.</text>
</comment>
<feature type="compositionally biased region" description="Gly residues" evidence="2">
    <location>
        <begin position="182"/>
        <end position="191"/>
    </location>
</feature>
<proteinExistence type="inferred from homology"/>
<keyword evidence="5" id="KW-1185">Reference proteome</keyword>
<evidence type="ECO:0000313" key="5">
    <source>
        <dbReference type="Proteomes" id="UP001190700"/>
    </source>
</evidence>
<dbReference type="EMBL" id="LGRX02034407">
    <property type="protein sequence ID" value="KAK3237897.1"/>
    <property type="molecule type" value="Genomic_DNA"/>
</dbReference>
<dbReference type="AlphaFoldDB" id="A0AAE0BLK9"/>
<accession>A0AAE0BLK9</accession>
<gene>
    <name evidence="4" type="ORF">CYMTET_52058</name>
</gene>
<dbReference type="GO" id="GO:0051087">
    <property type="term" value="F:protein-folding chaperone binding"/>
    <property type="evidence" value="ECO:0007669"/>
    <property type="project" value="TreeGrafter"/>
</dbReference>
<dbReference type="Gene3D" id="2.60.40.790">
    <property type="match status" value="1"/>
</dbReference>
<protein>
    <recommendedName>
        <fullName evidence="3">CS domain-containing protein</fullName>
    </recommendedName>
</protein>
<dbReference type="FunFam" id="2.60.40.790:FF:000039">
    <property type="entry name" value="CS domain containing protein"/>
    <property type="match status" value="1"/>
</dbReference>
<sequence length="215" mass="22409">MSPLAPNFKWAERADKVYITIEIADVKDPKIEISEDGQLTFAATGSDAKDYALDIKLFKGLNKEESKFAVTGRAIVFVLIKAEEEWWNRLLPEGVKMHNCKVDFDKWADEDDDDAKDVDTSGMDMNSMAGMMGGGGGMPGMPGMGGMGGMPGMGGMGGMGGEGGGMDMAALQQMMASMGGAGAMGGMGGADGAEDGAEGEEDVDDEDVPPLEDAA</sequence>
<dbReference type="GO" id="GO:0051131">
    <property type="term" value="P:chaperone-mediated protein complex assembly"/>
    <property type="evidence" value="ECO:0007669"/>
    <property type="project" value="TreeGrafter"/>
</dbReference>
<dbReference type="CDD" id="cd06465">
    <property type="entry name" value="p23_hB-ind1_like"/>
    <property type="match status" value="1"/>
</dbReference>
<evidence type="ECO:0000313" key="4">
    <source>
        <dbReference type="EMBL" id="KAK3237897.1"/>
    </source>
</evidence>
<dbReference type="Proteomes" id="UP001190700">
    <property type="component" value="Unassembled WGS sequence"/>
</dbReference>
<evidence type="ECO:0000259" key="3">
    <source>
        <dbReference type="PROSITE" id="PS51203"/>
    </source>
</evidence>
<feature type="compositionally biased region" description="Acidic residues" evidence="2">
    <location>
        <begin position="192"/>
        <end position="215"/>
    </location>
</feature>
<dbReference type="InterPro" id="IPR045250">
    <property type="entry name" value="p23-like"/>
</dbReference>
<reference evidence="4 5" key="1">
    <citation type="journal article" date="2015" name="Genome Biol. Evol.">
        <title>Comparative Genomics of a Bacterivorous Green Alga Reveals Evolutionary Causalities and Consequences of Phago-Mixotrophic Mode of Nutrition.</title>
        <authorList>
            <person name="Burns J.A."/>
            <person name="Paasch A."/>
            <person name="Narechania A."/>
            <person name="Kim E."/>
        </authorList>
    </citation>
    <scope>NUCLEOTIDE SEQUENCE [LARGE SCALE GENOMIC DNA]</scope>
    <source>
        <strain evidence="4 5">PLY_AMNH</strain>
    </source>
</reference>
<evidence type="ECO:0000256" key="1">
    <source>
        <dbReference type="ARBA" id="ARBA00025733"/>
    </source>
</evidence>
<feature type="domain" description="CS" evidence="3">
    <location>
        <begin position="3"/>
        <end position="91"/>
    </location>
</feature>
<dbReference type="SUPFAM" id="SSF49764">
    <property type="entry name" value="HSP20-like chaperones"/>
    <property type="match status" value="1"/>
</dbReference>
<dbReference type="GO" id="GO:0005829">
    <property type="term" value="C:cytosol"/>
    <property type="evidence" value="ECO:0007669"/>
    <property type="project" value="TreeGrafter"/>
</dbReference>
<dbReference type="PANTHER" id="PTHR22932:SF1">
    <property type="entry name" value="CO-CHAPERONE PROTEIN DAF-41"/>
    <property type="match status" value="1"/>
</dbReference>
<organism evidence="4 5">
    <name type="scientific">Cymbomonas tetramitiformis</name>
    <dbReference type="NCBI Taxonomy" id="36881"/>
    <lineage>
        <taxon>Eukaryota</taxon>
        <taxon>Viridiplantae</taxon>
        <taxon>Chlorophyta</taxon>
        <taxon>Pyramimonadophyceae</taxon>
        <taxon>Pyramimonadales</taxon>
        <taxon>Pyramimonadaceae</taxon>
        <taxon>Cymbomonas</taxon>
    </lineage>
</organism>
<feature type="region of interest" description="Disordered" evidence="2">
    <location>
        <begin position="182"/>
        <end position="215"/>
    </location>
</feature>
<dbReference type="PANTHER" id="PTHR22932">
    <property type="entry name" value="TELOMERASE-BINDING PROTEIN P23 HSP90 CO-CHAPERONE"/>
    <property type="match status" value="1"/>
</dbReference>
<name>A0AAE0BLK9_9CHLO</name>
<evidence type="ECO:0000256" key="2">
    <source>
        <dbReference type="SAM" id="MobiDB-lite"/>
    </source>
</evidence>
<dbReference type="GO" id="GO:0006457">
    <property type="term" value="P:protein folding"/>
    <property type="evidence" value="ECO:0007669"/>
    <property type="project" value="TreeGrafter"/>
</dbReference>
<dbReference type="GO" id="GO:0005634">
    <property type="term" value="C:nucleus"/>
    <property type="evidence" value="ECO:0007669"/>
    <property type="project" value="TreeGrafter"/>
</dbReference>
<comment type="similarity">
    <text evidence="1">Belongs to the p23/wos2 family.</text>
</comment>
<dbReference type="PROSITE" id="PS51203">
    <property type="entry name" value="CS"/>
    <property type="match status" value="1"/>
</dbReference>
<dbReference type="GO" id="GO:0051879">
    <property type="term" value="F:Hsp90 protein binding"/>
    <property type="evidence" value="ECO:0007669"/>
    <property type="project" value="InterPro"/>
</dbReference>
<dbReference type="InterPro" id="IPR008978">
    <property type="entry name" value="HSP20-like_chaperone"/>
</dbReference>